<name>A0A6L5Y1R5_9FIRM</name>
<gene>
    <name evidence="1" type="ORF">FYJ58_13470</name>
</gene>
<keyword evidence="2" id="KW-1185">Reference proteome</keyword>
<dbReference type="EMBL" id="VUMT01000034">
    <property type="protein sequence ID" value="MSS64864.1"/>
    <property type="molecule type" value="Genomic_DNA"/>
</dbReference>
<sequence length="416" mass="48649">MEKFLSSYKENKKIFLGDTDSYTVVQNGYTEDELIFKIKMATLLYDVVFIPAAYMWQSEQMKEVMYKIQPLILTENVLPIIRKSKETRDIKDYFEKRQNETKDLKNKKVFEIPSLATEIADSDDRKDMLFLNRMNCCLHLEEKSVKEEFIDLWKNDLSNNTDINAISMILYRSNIDSSLYKVILHELKNDVDYENFSRSTLIDHILKLNISQNVKLMFQERISWLYLRANARASQSDFYISKSAENKLVYKANVEIYIELLKNFGINKSMIQSLSVEELLRIKYSPEYLNFIISYNNLVENIYYEQSNIVKKTNKHINAMLLQENIKRRIWSKLSAIYGISGTIFIGLIVNYFSGSDINNIALGVSGGAAISSYILKKLEIINNSISSTSFYDFKEFIIKEEYKKKMQRSINGVIL</sequence>
<organism evidence="1 2">
    <name type="scientific">Velocimicrobium porci</name>
    <dbReference type="NCBI Taxonomy" id="2606634"/>
    <lineage>
        <taxon>Bacteria</taxon>
        <taxon>Bacillati</taxon>
        <taxon>Bacillota</taxon>
        <taxon>Clostridia</taxon>
        <taxon>Lachnospirales</taxon>
        <taxon>Lachnospiraceae</taxon>
        <taxon>Velocimicrobium</taxon>
    </lineage>
</organism>
<protein>
    <submittedName>
        <fullName evidence="1">Uncharacterized protein</fullName>
    </submittedName>
</protein>
<dbReference type="RefSeq" id="WP_154520251.1">
    <property type="nucleotide sequence ID" value="NZ_VUMT01000034.1"/>
</dbReference>
<proteinExistence type="predicted"/>
<accession>A0A6L5Y1R5</accession>
<evidence type="ECO:0000313" key="1">
    <source>
        <dbReference type="EMBL" id="MSS64864.1"/>
    </source>
</evidence>
<reference evidence="1 2" key="1">
    <citation type="submission" date="2019-08" db="EMBL/GenBank/DDBJ databases">
        <title>In-depth cultivation of the pig gut microbiome towards novel bacterial diversity and tailored functional studies.</title>
        <authorList>
            <person name="Wylensek D."/>
            <person name="Hitch T.C.A."/>
            <person name="Clavel T."/>
        </authorList>
    </citation>
    <scope>NUCLEOTIDE SEQUENCE [LARGE SCALE GENOMIC DNA]</scope>
    <source>
        <strain evidence="1 2">WCA-693-APC-MOT-I</strain>
    </source>
</reference>
<dbReference type="Proteomes" id="UP000482209">
    <property type="component" value="Unassembled WGS sequence"/>
</dbReference>
<dbReference type="AlphaFoldDB" id="A0A6L5Y1R5"/>
<evidence type="ECO:0000313" key="2">
    <source>
        <dbReference type="Proteomes" id="UP000482209"/>
    </source>
</evidence>
<comment type="caution">
    <text evidence="1">The sequence shown here is derived from an EMBL/GenBank/DDBJ whole genome shotgun (WGS) entry which is preliminary data.</text>
</comment>